<accession>A0AAE0J200</accession>
<keyword evidence="1" id="KW-0547">Nucleotide-binding</keyword>
<dbReference type="GO" id="GO:0006310">
    <property type="term" value="P:DNA recombination"/>
    <property type="evidence" value="ECO:0007669"/>
    <property type="project" value="UniProtKB-KW"/>
</dbReference>
<feature type="non-terminal residue" evidence="3">
    <location>
        <position position="1"/>
    </location>
</feature>
<keyword evidence="1" id="KW-0227">DNA damage</keyword>
<reference evidence="3" key="1">
    <citation type="journal article" date="2023" name="Mol. Phylogenet. Evol.">
        <title>Genome-scale phylogeny and comparative genomics of the fungal order Sordariales.</title>
        <authorList>
            <person name="Hensen N."/>
            <person name="Bonometti L."/>
            <person name="Westerberg I."/>
            <person name="Brannstrom I.O."/>
            <person name="Guillou S."/>
            <person name="Cros-Aarteil S."/>
            <person name="Calhoun S."/>
            <person name="Haridas S."/>
            <person name="Kuo A."/>
            <person name="Mondo S."/>
            <person name="Pangilinan J."/>
            <person name="Riley R."/>
            <person name="LaButti K."/>
            <person name="Andreopoulos B."/>
            <person name="Lipzen A."/>
            <person name="Chen C."/>
            <person name="Yan M."/>
            <person name="Daum C."/>
            <person name="Ng V."/>
            <person name="Clum A."/>
            <person name="Steindorff A."/>
            <person name="Ohm R.A."/>
            <person name="Martin F."/>
            <person name="Silar P."/>
            <person name="Natvig D.O."/>
            <person name="Lalanne C."/>
            <person name="Gautier V."/>
            <person name="Ament-Velasquez S.L."/>
            <person name="Kruys A."/>
            <person name="Hutchinson M.I."/>
            <person name="Powell A.J."/>
            <person name="Barry K."/>
            <person name="Miller A.N."/>
            <person name="Grigoriev I.V."/>
            <person name="Debuchy R."/>
            <person name="Gladieux P."/>
            <person name="Hiltunen Thoren M."/>
            <person name="Johannesson H."/>
        </authorList>
    </citation>
    <scope>NUCLEOTIDE SEQUENCE</scope>
    <source>
        <strain evidence="3">CBS 560.94</strain>
    </source>
</reference>
<reference evidence="3" key="2">
    <citation type="submission" date="2023-06" db="EMBL/GenBank/DDBJ databases">
        <authorList>
            <consortium name="Lawrence Berkeley National Laboratory"/>
            <person name="Haridas S."/>
            <person name="Hensen N."/>
            <person name="Bonometti L."/>
            <person name="Westerberg I."/>
            <person name="Brannstrom I.O."/>
            <person name="Guillou S."/>
            <person name="Cros-Aarteil S."/>
            <person name="Calhoun S."/>
            <person name="Kuo A."/>
            <person name="Mondo S."/>
            <person name="Pangilinan J."/>
            <person name="Riley R."/>
            <person name="Labutti K."/>
            <person name="Andreopoulos B."/>
            <person name="Lipzen A."/>
            <person name="Chen C."/>
            <person name="Yanf M."/>
            <person name="Daum C."/>
            <person name="Ng V."/>
            <person name="Clum A."/>
            <person name="Steindorff A."/>
            <person name="Ohm R."/>
            <person name="Martin F."/>
            <person name="Silar P."/>
            <person name="Natvig D."/>
            <person name="Lalanne C."/>
            <person name="Gautier V."/>
            <person name="Ament-Velasquez S.L."/>
            <person name="Kruys A."/>
            <person name="Hutchinson M.I."/>
            <person name="Powell A.J."/>
            <person name="Barry K."/>
            <person name="Miller A.N."/>
            <person name="Grigoriev I.V."/>
            <person name="Debuchy R."/>
            <person name="Gladieux P."/>
            <person name="Thoren M.H."/>
            <person name="Johannesson H."/>
        </authorList>
    </citation>
    <scope>NUCLEOTIDE SEQUENCE</scope>
    <source>
        <strain evidence="3">CBS 560.94</strain>
    </source>
</reference>
<sequence length="57" mass="6657">KVVLYIIFLGIIVLLLESRRTIFSQFKIPLNISTLQVYKIKKGINLYSLLKYTTLII</sequence>
<feature type="domain" description="DNA helicase Pif1-like DEAD-box helicase" evidence="2">
    <location>
        <begin position="2"/>
        <end position="57"/>
    </location>
</feature>
<keyword evidence="1" id="KW-0234">DNA repair</keyword>
<dbReference type="Pfam" id="PF05970">
    <property type="entry name" value="PIF1"/>
    <property type="match status" value="1"/>
</dbReference>
<dbReference type="GO" id="GO:0006281">
    <property type="term" value="P:DNA repair"/>
    <property type="evidence" value="ECO:0007669"/>
    <property type="project" value="UniProtKB-KW"/>
</dbReference>
<comment type="cofactor">
    <cofactor evidence="1">
        <name>Mg(2+)</name>
        <dbReference type="ChEBI" id="CHEBI:18420"/>
    </cofactor>
</comment>
<dbReference type="GO" id="GO:0005524">
    <property type="term" value="F:ATP binding"/>
    <property type="evidence" value="ECO:0007669"/>
    <property type="project" value="UniProtKB-KW"/>
</dbReference>
<evidence type="ECO:0000259" key="2">
    <source>
        <dbReference type="Pfam" id="PF05970"/>
    </source>
</evidence>
<dbReference type="AlphaFoldDB" id="A0AAE0J200"/>
<evidence type="ECO:0000313" key="4">
    <source>
        <dbReference type="Proteomes" id="UP001278500"/>
    </source>
</evidence>
<dbReference type="Proteomes" id="UP001278500">
    <property type="component" value="Unassembled WGS sequence"/>
</dbReference>
<comment type="similarity">
    <text evidence="1">Belongs to the helicase family.</text>
</comment>
<keyword evidence="1" id="KW-0378">Hydrolase</keyword>
<protein>
    <recommendedName>
        <fullName evidence="1">ATP-dependent DNA helicase</fullName>
        <ecNumber evidence="1">5.6.2.3</ecNumber>
    </recommendedName>
</protein>
<keyword evidence="1" id="KW-0067">ATP-binding</keyword>
<dbReference type="GO" id="GO:0043139">
    <property type="term" value="F:5'-3' DNA helicase activity"/>
    <property type="evidence" value="ECO:0007669"/>
    <property type="project" value="UniProtKB-EC"/>
</dbReference>
<keyword evidence="4" id="KW-1185">Reference proteome</keyword>
<keyword evidence="1" id="KW-0233">DNA recombination</keyword>
<proteinExistence type="inferred from homology"/>
<gene>
    <name evidence="3" type="ORF">B0H65DRAFT_436465</name>
</gene>
<dbReference type="GeneID" id="87862398"/>
<keyword evidence="1" id="KW-0347">Helicase</keyword>
<dbReference type="EC" id="5.6.2.3" evidence="1"/>
<dbReference type="EMBL" id="JAUEPP010000009">
    <property type="protein sequence ID" value="KAK3334731.1"/>
    <property type="molecule type" value="Genomic_DNA"/>
</dbReference>
<comment type="caution">
    <text evidence="3">The sequence shown here is derived from an EMBL/GenBank/DDBJ whole genome shotgun (WGS) entry which is preliminary data.</text>
</comment>
<evidence type="ECO:0000256" key="1">
    <source>
        <dbReference type="RuleBase" id="RU363044"/>
    </source>
</evidence>
<dbReference type="RefSeq" id="XP_062676897.1">
    <property type="nucleotide sequence ID" value="XM_062825244.1"/>
</dbReference>
<dbReference type="InterPro" id="IPR010285">
    <property type="entry name" value="DNA_helicase_pif1-like_DEAD"/>
</dbReference>
<comment type="catalytic activity">
    <reaction evidence="1">
        <text>ATP + H2O = ADP + phosphate + H(+)</text>
        <dbReference type="Rhea" id="RHEA:13065"/>
        <dbReference type="ChEBI" id="CHEBI:15377"/>
        <dbReference type="ChEBI" id="CHEBI:15378"/>
        <dbReference type="ChEBI" id="CHEBI:30616"/>
        <dbReference type="ChEBI" id="CHEBI:43474"/>
        <dbReference type="ChEBI" id="CHEBI:456216"/>
        <dbReference type="EC" id="5.6.2.3"/>
    </reaction>
</comment>
<organism evidence="3 4">
    <name type="scientific">Neurospora tetraspora</name>
    <dbReference type="NCBI Taxonomy" id="94610"/>
    <lineage>
        <taxon>Eukaryota</taxon>
        <taxon>Fungi</taxon>
        <taxon>Dikarya</taxon>
        <taxon>Ascomycota</taxon>
        <taxon>Pezizomycotina</taxon>
        <taxon>Sordariomycetes</taxon>
        <taxon>Sordariomycetidae</taxon>
        <taxon>Sordariales</taxon>
        <taxon>Sordariaceae</taxon>
        <taxon>Neurospora</taxon>
    </lineage>
</organism>
<dbReference type="GO" id="GO:0016787">
    <property type="term" value="F:hydrolase activity"/>
    <property type="evidence" value="ECO:0007669"/>
    <property type="project" value="UniProtKB-KW"/>
</dbReference>
<evidence type="ECO:0000313" key="3">
    <source>
        <dbReference type="EMBL" id="KAK3334731.1"/>
    </source>
</evidence>
<name>A0AAE0J200_9PEZI</name>
<dbReference type="GO" id="GO:0000723">
    <property type="term" value="P:telomere maintenance"/>
    <property type="evidence" value="ECO:0007669"/>
    <property type="project" value="InterPro"/>
</dbReference>